<reference evidence="3" key="1">
    <citation type="journal article" date="2018" name="Genome Biol. Evol.">
        <title>Genomics and development of Lentinus tigrinus, a white-rot wood-decaying mushroom with dimorphic fruiting bodies.</title>
        <authorList>
            <person name="Wu B."/>
            <person name="Xu Z."/>
            <person name="Knudson A."/>
            <person name="Carlson A."/>
            <person name="Chen N."/>
            <person name="Kovaka S."/>
            <person name="LaButti K."/>
            <person name="Lipzen A."/>
            <person name="Pennachio C."/>
            <person name="Riley R."/>
            <person name="Schakwitz W."/>
            <person name="Umezawa K."/>
            <person name="Ohm R.A."/>
            <person name="Grigoriev I.V."/>
            <person name="Nagy L.G."/>
            <person name="Gibbons J."/>
            <person name="Hibbett D."/>
        </authorList>
    </citation>
    <scope>NUCLEOTIDE SEQUENCE [LARGE SCALE GENOMIC DNA]</scope>
    <source>
        <strain evidence="3">ALCF2SS1-6</strain>
    </source>
</reference>
<protein>
    <submittedName>
        <fullName evidence="3">Uncharacterized protein</fullName>
    </submittedName>
</protein>
<sequence>MHPCSVIVLVLTGLLNGALAQFGPLPPMLIPSKGDVWNVGELRTVEWGITSDTRLTNETSGAPLTAFVILAYDSGQVLNPVLLESYQLAAGFPVSQKMVNIIVPEVPTRKDYSIFMNFQGLGTSWSAAFEIFNPKDPQGTGVAPTSFSVITAPPISVTVVLPTPTDNAASTTTSAAASPTSSTSATSTSSATASATGSPNSGAYPLSHNDLLAGAGIILLPLLSLVHAVL</sequence>
<evidence type="ECO:0000313" key="4">
    <source>
        <dbReference type="Proteomes" id="UP000313359"/>
    </source>
</evidence>
<keyword evidence="2" id="KW-0732">Signal</keyword>
<gene>
    <name evidence="3" type="ORF">L227DRAFT_649584</name>
</gene>
<dbReference type="AlphaFoldDB" id="A0A5C2SWM4"/>
<accession>A0A5C2SWM4</accession>
<keyword evidence="4" id="KW-1185">Reference proteome</keyword>
<evidence type="ECO:0000256" key="2">
    <source>
        <dbReference type="SAM" id="SignalP"/>
    </source>
</evidence>
<organism evidence="3 4">
    <name type="scientific">Lentinus tigrinus ALCF2SS1-6</name>
    <dbReference type="NCBI Taxonomy" id="1328759"/>
    <lineage>
        <taxon>Eukaryota</taxon>
        <taxon>Fungi</taxon>
        <taxon>Dikarya</taxon>
        <taxon>Basidiomycota</taxon>
        <taxon>Agaricomycotina</taxon>
        <taxon>Agaricomycetes</taxon>
        <taxon>Polyporales</taxon>
        <taxon>Polyporaceae</taxon>
        <taxon>Lentinus</taxon>
    </lineage>
</organism>
<feature type="chain" id="PRO_5022824342" evidence="2">
    <location>
        <begin position="21"/>
        <end position="230"/>
    </location>
</feature>
<evidence type="ECO:0000313" key="3">
    <source>
        <dbReference type="EMBL" id="RPD65496.1"/>
    </source>
</evidence>
<feature type="signal peptide" evidence="2">
    <location>
        <begin position="1"/>
        <end position="20"/>
    </location>
</feature>
<dbReference type="STRING" id="1328759.A0A5C2SWM4"/>
<evidence type="ECO:0000256" key="1">
    <source>
        <dbReference type="SAM" id="MobiDB-lite"/>
    </source>
</evidence>
<name>A0A5C2SWM4_9APHY</name>
<feature type="region of interest" description="Disordered" evidence="1">
    <location>
        <begin position="168"/>
        <end position="199"/>
    </location>
</feature>
<dbReference type="OrthoDB" id="2743671at2759"/>
<dbReference type="Proteomes" id="UP000313359">
    <property type="component" value="Unassembled WGS sequence"/>
</dbReference>
<dbReference type="EMBL" id="ML122252">
    <property type="protein sequence ID" value="RPD65496.1"/>
    <property type="molecule type" value="Genomic_DNA"/>
</dbReference>
<proteinExistence type="predicted"/>